<feature type="transmembrane region" description="Helical" evidence="5">
    <location>
        <begin position="319"/>
        <end position="339"/>
    </location>
</feature>
<dbReference type="InterPro" id="IPR020846">
    <property type="entry name" value="MFS_dom"/>
</dbReference>
<dbReference type="GO" id="GO:0022857">
    <property type="term" value="F:transmembrane transporter activity"/>
    <property type="evidence" value="ECO:0007669"/>
    <property type="project" value="InterPro"/>
</dbReference>
<organism evidence="7 8">
    <name type="scientific">Corynebacterium pilosum</name>
    <dbReference type="NCBI Taxonomy" id="35756"/>
    <lineage>
        <taxon>Bacteria</taxon>
        <taxon>Bacillati</taxon>
        <taxon>Actinomycetota</taxon>
        <taxon>Actinomycetes</taxon>
        <taxon>Mycobacteriales</taxon>
        <taxon>Corynebacteriaceae</taxon>
        <taxon>Corynebacterium</taxon>
    </lineage>
</organism>
<dbReference type="Gene3D" id="1.20.1250.20">
    <property type="entry name" value="MFS general substrate transporter like domains"/>
    <property type="match status" value="2"/>
</dbReference>
<dbReference type="PANTHER" id="PTHR42718:SF42">
    <property type="entry name" value="EXPORT PROTEIN"/>
    <property type="match status" value="1"/>
</dbReference>
<reference evidence="7 8" key="1">
    <citation type="submission" date="2018-06" db="EMBL/GenBank/DDBJ databases">
        <authorList>
            <consortium name="Pathogen Informatics"/>
            <person name="Doyle S."/>
        </authorList>
    </citation>
    <scope>NUCLEOTIDE SEQUENCE [LARGE SCALE GENOMIC DNA]</scope>
    <source>
        <strain evidence="7 8">NCTC11862</strain>
    </source>
</reference>
<dbReference type="GO" id="GO:0005886">
    <property type="term" value="C:plasma membrane"/>
    <property type="evidence" value="ECO:0007669"/>
    <property type="project" value="UniProtKB-SubCell"/>
</dbReference>
<evidence type="ECO:0000313" key="8">
    <source>
        <dbReference type="Proteomes" id="UP000254467"/>
    </source>
</evidence>
<keyword evidence="2 5" id="KW-0812">Transmembrane</keyword>
<feature type="transmembrane region" description="Helical" evidence="5">
    <location>
        <begin position="218"/>
        <end position="234"/>
    </location>
</feature>
<dbReference type="EMBL" id="UFXQ01000001">
    <property type="protein sequence ID" value="STC70263.1"/>
    <property type="molecule type" value="Genomic_DNA"/>
</dbReference>
<comment type="subcellular location">
    <subcellularLocation>
        <location evidence="1">Cell membrane</location>
        <topology evidence="1">Multi-pass membrane protein</topology>
    </subcellularLocation>
</comment>
<dbReference type="OrthoDB" id="7375466at2"/>
<evidence type="ECO:0000313" key="7">
    <source>
        <dbReference type="EMBL" id="STC70263.1"/>
    </source>
</evidence>
<keyword evidence="3 5" id="KW-1133">Transmembrane helix</keyword>
<dbReference type="PRINTS" id="PR01036">
    <property type="entry name" value="TCRTETB"/>
</dbReference>
<keyword evidence="8" id="KW-1185">Reference proteome</keyword>
<dbReference type="RefSeq" id="WP_026254224.1">
    <property type="nucleotide sequence ID" value="NZ_UFXQ01000001.1"/>
</dbReference>
<dbReference type="InterPro" id="IPR011701">
    <property type="entry name" value="MFS"/>
</dbReference>
<evidence type="ECO:0000256" key="5">
    <source>
        <dbReference type="SAM" id="Phobius"/>
    </source>
</evidence>
<feature type="transmembrane region" description="Helical" evidence="5">
    <location>
        <begin position="162"/>
        <end position="184"/>
    </location>
</feature>
<sequence length="448" mass="46782">MSQTTKRKNSRWKALSALSLGYFLVMADQAIVPVITPHLPAGVGDSVWITSIYLLFTVVPMLVTGRLGDRVGQRCMYLLGLAVYLVGMALAAGSSSFSVLIIARAIQGLGAAAFLPQAFGVIGRVFPAETRGPAYAVWGVVGSVGSLIGPVFAGAVVDGAGWRATFVAQVAFGIVALGLAFAWVPRLSTTPARIDAPSVIVSLLGLGGVVYGIQYGSWAAVIVGTLALLVFFWLQRSGGDQALLPLGLFANRNFTLGSVGIAAMGFAVAAQFIPIMYWLQDGRGVDAVTAGLLTVPMSIVALILTPFVGEAADRVDPKVLGAIGFATMTASMVWAWWIMSTGGSVWWMIGITALKGVGSAFIWAPNAATTMRTIPEHMAGAASGAYNTVRQVGSVVGVAIIGGAMSAWLPNLGVEQATADTMLIMAAVMFVGLVASFFFRSDIQPRNR</sequence>
<feature type="transmembrane region" description="Helical" evidence="5">
    <location>
        <begin position="46"/>
        <end position="63"/>
    </location>
</feature>
<feature type="domain" description="Major facilitator superfamily (MFS) profile" evidence="6">
    <location>
        <begin position="1"/>
        <end position="444"/>
    </location>
</feature>
<dbReference type="STRING" id="35756.GCA_001044155_02311"/>
<evidence type="ECO:0000256" key="2">
    <source>
        <dbReference type="ARBA" id="ARBA00022692"/>
    </source>
</evidence>
<feature type="transmembrane region" description="Helical" evidence="5">
    <location>
        <begin position="345"/>
        <end position="368"/>
    </location>
</feature>
<evidence type="ECO:0000256" key="4">
    <source>
        <dbReference type="ARBA" id="ARBA00023136"/>
    </source>
</evidence>
<dbReference type="Proteomes" id="UP000254467">
    <property type="component" value="Unassembled WGS sequence"/>
</dbReference>
<feature type="transmembrane region" description="Helical" evidence="5">
    <location>
        <begin position="134"/>
        <end position="156"/>
    </location>
</feature>
<evidence type="ECO:0000259" key="6">
    <source>
        <dbReference type="PROSITE" id="PS50850"/>
    </source>
</evidence>
<feature type="transmembrane region" description="Helical" evidence="5">
    <location>
        <begin position="99"/>
        <end position="122"/>
    </location>
</feature>
<feature type="transmembrane region" description="Helical" evidence="5">
    <location>
        <begin position="285"/>
        <end position="307"/>
    </location>
</feature>
<dbReference type="PROSITE" id="PS50850">
    <property type="entry name" value="MFS"/>
    <property type="match status" value="1"/>
</dbReference>
<feature type="transmembrane region" description="Helical" evidence="5">
    <location>
        <begin position="389"/>
        <end position="409"/>
    </location>
</feature>
<name>A0A376CPM8_9CORY</name>
<keyword evidence="4 5" id="KW-0472">Membrane</keyword>
<gene>
    <name evidence="7" type="primary">stp</name>
    <name evidence="7" type="ORF">NCTC11862_02073</name>
</gene>
<dbReference type="PANTHER" id="PTHR42718">
    <property type="entry name" value="MAJOR FACILITATOR SUPERFAMILY MULTIDRUG TRANSPORTER MFSC"/>
    <property type="match status" value="1"/>
</dbReference>
<evidence type="ECO:0000256" key="3">
    <source>
        <dbReference type="ARBA" id="ARBA00022989"/>
    </source>
</evidence>
<protein>
    <submittedName>
        <fullName evidence="7">Permease of the major facilitator superfamily protein</fullName>
    </submittedName>
</protein>
<accession>A0A376CPM8</accession>
<dbReference type="SUPFAM" id="SSF103473">
    <property type="entry name" value="MFS general substrate transporter"/>
    <property type="match status" value="1"/>
</dbReference>
<dbReference type="Pfam" id="PF07690">
    <property type="entry name" value="MFS_1"/>
    <property type="match status" value="1"/>
</dbReference>
<feature type="transmembrane region" description="Helical" evidence="5">
    <location>
        <begin position="75"/>
        <end position="93"/>
    </location>
</feature>
<feature type="transmembrane region" description="Helical" evidence="5">
    <location>
        <begin position="196"/>
        <end position="212"/>
    </location>
</feature>
<dbReference type="InterPro" id="IPR036259">
    <property type="entry name" value="MFS_trans_sf"/>
</dbReference>
<feature type="transmembrane region" description="Helical" evidence="5">
    <location>
        <begin position="254"/>
        <end position="279"/>
    </location>
</feature>
<feature type="transmembrane region" description="Helical" evidence="5">
    <location>
        <begin position="421"/>
        <end position="439"/>
    </location>
</feature>
<proteinExistence type="predicted"/>
<evidence type="ECO:0000256" key="1">
    <source>
        <dbReference type="ARBA" id="ARBA00004651"/>
    </source>
</evidence>
<dbReference type="AlphaFoldDB" id="A0A376CPM8"/>